<evidence type="ECO:0000259" key="26">
    <source>
        <dbReference type="Pfam" id="PF00912"/>
    </source>
</evidence>
<dbReference type="NCBIfam" id="TIGR02074">
    <property type="entry name" value="PBP_1a_fam"/>
    <property type="match status" value="1"/>
</dbReference>
<dbReference type="InterPro" id="IPR012338">
    <property type="entry name" value="Beta-lactam/transpept-like"/>
</dbReference>
<evidence type="ECO:0000256" key="21">
    <source>
        <dbReference type="ARBA" id="ARBA00049902"/>
    </source>
</evidence>
<evidence type="ECO:0000313" key="28">
    <source>
        <dbReference type="EMBL" id="CAL1240702.1"/>
    </source>
</evidence>
<dbReference type="InterPro" id="IPR036950">
    <property type="entry name" value="PBP_transglycosylase"/>
</dbReference>
<keyword evidence="24" id="KW-1133">Transmembrane helix</keyword>
<evidence type="ECO:0000256" key="4">
    <source>
        <dbReference type="ARBA" id="ARBA00007090"/>
    </source>
</evidence>
<evidence type="ECO:0000256" key="24">
    <source>
        <dbReference type="SAM" id="Phobius"/>
    </source>
</evidence>
<dbReference type="Gene3D" id="3.40.710.10">
    <property type="entry name" value="DD-peptidase/beta-lactamase superfamily"/>
    <property type="match status" value="1"/>
</dbReference>
<evidence type="ECO:0000256" key="7">
    <source>
        <dbReference type="ARBA" id="ARBA00022475"/>
    </source>
</evidence>
<reference evidence="28 29" key="1">
    <citation type="submission" date="2024-04" db="EMBL/GenBank/DDBJ databases">
        <authorList>
            <person name="Cremers G."/>
        </authorList>
    </citation>
    <scope>NUCLEOTIDE SEQUENCE [LARGE SCALE GENOMIC DNA]</scope>
    <source>
        <strain evidence="28">MeCH1-AG</strain>
    </source>
</reference>
<dbReference type="Pfam" id="PF00912">
    <property type="entry name" value="Transgly"/>
    <property type="match status" value="1"/>
</dbReference>
<dbReference type="GO" id="GO:0009002">
    <property type="term" value="F:serine-type D-Ala-D-Ala carboxypeptidase activity"/>
    <property type="evidence" value="ECO:0007669"/>
    <property type="project" value="UniProtKB-EC"/>
</dbReference>
<evidence type="ECO:0000256" key="8">
    <source>
        <dbReference type="ARBA" id="ARBA00022645"/>
    </source>
</evidence>
<keyword evidence="13 23" id="KW-0133">Cell shape</keyword>
<comment type="similarity">
    <text evidence="5 23">In the N-terminal section; belongs to the glycosyltransferase 51 family.</text>
</comment>
<evidence type="ECO:0000256" key="23">
    <source>
        <dbReference type="PIRNR" id="PIRNR002799"/>
    </source>
</evidence>
<keyword evidence="14 23" id="KW-0573">Peptidoglycan synthesis</keyword>
<sequence length="776" mass="86502">MPRSPRQAPSRDPAPSPWQRLTVWLRRSAFYAAPFLLAMLVAYLAYQDYAIRQQFEGKRWALPAHVYAAPTEVFAGSHLDAGQLQWLLDELKFRNDPELAAQGAYVRSGNEIVIKTRPFQFWDKAEPARGIRVRFAGGRVAGVEDLDAGRSLPLLRLEPIQIGSFYPALKEDRVLIKLSQAPELLLKALFATEDRDFYRHHGISLRGILRAVWANLRAGGIVQGGSTLTQQLVKNFFLTSERTWWRKLNEIVMALILELRYPKDEILEAYLNEIYLGQDGARAIHGFGLASQYYFSRSLGELELHHIALLVSLVRGPSHYDPFKWPDKARKRRNLVLDAMVEQGYISAEEAAAAKQKPLDVVDNPHQAISRYPAFLDLIRRQLQEQYRPEDLTSEGLRIFTTLDISVQRRLEEAVAAHMKKLETQARSAPLEVAAIVTRRATGEIVALLGARDPEASGFNRALDAARQIGSLYKPVVYLTALEDSRRYTLATPLLDTAIRVKTPGSAAWIPKNYDNREHGAVPLHWALAHSYNLATVRLGLSVGVAHTAKTLHRLGIERTVEMVPSLLLGAVALTPFEVAQMYQTLASEGFVTPLRGIQAVVSQDGKTLQRYGLKVRQSIDPSAVYLINVALREVMREGTGKPAYAYLPPDFDAAGKTGTTNDLRDSWFAGFTGDYLGVVWVGRDDNQPARLTGAQGALKIWAATMRKVSREPLELEQPDDVEWVWIDRATGGRSEQSCPTAVRLPFITGSAPVQVSSCGAPAAPEADGAWFRDLF</sequence>
<evidence type="ECO:0000256" key="18">
    <source>
        <dbReference type="ARBA" id="ARBA00023316"/>
    </source>
</evidence>
<evidence type="ECO:0000256" key="17">
    <source>
        <dbReference type="ARBA" id="ARBA00023268"/>
    </source>
</evidence>
<comment type="similarity">
    <text evidence="4 23">In the C-terminal section; belongs to the transpeptidase family.</text>
</comment>
<evidence type="ECO:0000256" key="1">
    <source>
        <dbReference type="ARBA" id="ARBA00002624"/>
    </source>
</evidence>
<evidence type="ECO:0000259" key="25">
    <source>
        <dbReference type="Pfam" id="PF00905"/>
    </source>
</evidence>
<proteinExistence type="inferred from homology"/>
<dbReference type="InterPro" id="IPR001460">
    <property type="entry name" value="PCN-bd_Tpept"/>
</dbReference>
<dbReference type="InterPro" id="IPR011813">
    <property type="entry name" value="PBP_1b"/>
</dbReference>
<evidence type="ECO:0000256" key="16">
    <source>
        <dbReference type="ARBA" id="ARBA00023251"/>
    </source>
</evidence>
<evidence type="ECO:0000256" key="13">
    <source>
        <dbReference type="ARBA" id="ARBA00022960"/>
    </source>
</evidence>
<protein>
    <recommendedName>
        <fullName evidence="6 22">Penicillin-binding protein 1B</fullName>
        <shortName evidence="23">PBP-1b</shortName>
        <shortName evidence="23">PBP1b</shortName>
    </recommendedName>
    <alternativeName>
        <fullName evidence="19 23">Murein polymerase</fullName>
    </alternativeName>
</protein>
<dbReference type="Proteomes" id="UP001497493">
    <property type="component" value="Chromosome"/>
</dbReference>
<evidence type="ECO:0000256" key="14">
    <source>
        <dbReference type="ARBA" id="ARBA00022984"/>
    </source>
</evidence>
<comment type="catalytic activity">
    <reaction evidence="20">
        <text>Preferential cleavage: (Ac)2-L-Lys-D-Ala-|-D-Ala. Also transpeptidation of peptidyl-alanyl moieties that are N-acyl substituents of D-alanine.</text>
        <dbReference type="EC" id="3.4.16.4"/>
    </reaction>
</comment>
<feature type="domain" description="Penicillin-binding protein transpeptidase" evidence="25">
    <location>
        <begin position="434"/>
        <end position="673"/>
    </location>
</feature>
<keyword evidence="9" id="KW-0645">Protease</keyword>
<keyword evidence="10 23" id="KW-0328">Glycosyltransferase</keyword>
<feature type="domain" description="Glycosyl transferase family 51" evidence="26">
    <location>
        <begin position="170"/>
        <end position="340"/>
    </location>
</feature>
<evidence type="ECO:0000256" key="9">
    <source>
        <dbReference type="ARBA" id="ARBA00022670"/>
    </source>
</evidence>
<evidence type="ECO:0000256" key="10">
    <source>
        <dbReference type="ARBA" id="ARBA00022676"/>
    </source>
</evidence>
<evidence type="ECO:0000256" key="20">
    <source>
        <dbReference type="ARBA" id="ARBA00034000"/>
    </source>
</evidence>
<dbReference type="InterPro" id="IPR028166">
    <property type="entry name" value="UB2H"/>
</dbReference>
<dbReference type="RefSeq" id="WP_348757280.1">
    <property type="nucleotide sequence ID" value="NZ_OZ026884.1"/>
</dbReference>
<evidence type="ECO:0000259" key="27">
    <source>
        <dbReference type="Pfam" id="PF14814"/>
    </source>
</evidence>
<keyword evidence="29" id="KW-1185">Reference proteome</keyword>
<dbReference type="InterPro" id="IPR001264">
    <property type="entry name" value="Glyco_trans_51"/>
</dbReference>
<evidence type="ECO:0000256" key="12">
    <source>
        <dbReference type="ARBA" id="ARBA00022801"/>
    </source>
</evidence>
<dbReference type="InterPro" id="IPR050396">
    <property type="entry name" value="Glycosyltr_51/Transpeptidase"/>
</dbReference>
<keyword evidence="15 24" id="KW-0472">Membrane</keyword>
<evidence type="ECO:0000313" key="29">
    <source>
        <dbReference type="Proteomes" id="UP001497493"/>
    </source>
</evidence>
<dbReference type="SUPFAM" id="SSF53955">
    <property type="entry name" value="Lysozyme-like"/>
    <property type="match status" value="1"/>
</dbReference>
<keyword evidence="12 28" id="KW-0378">Hydrolase</keyword>
<evidence type="ECO:0000256" key="19">
    <source>
        <dbReference type="ARBA" id="ARBA00032454"/>
    </source>
</evidence>
<dbReference type="PANTHER" id="PTHR32282:SF11">
    <property type="entry name" value="PENICILLIN-BINDING PROTEIN 1B"/>
    <property type="match status" value="1"/>
</dbReference>
<dbReference type="Gene3D" id="1.10.3810.10">
    <property type="entry name" value="Biosynthetic peptidoglycan transglycosylase-like"/>
    <property type="match status" value="1"/>
</dbReference>
<dbReference type="InterPro" id="IPR023346">
    <property type="entry name" value="Lysozyme-like_dom_sf"/>
</dbReference>
<dbReference type="GO" id="GO:0016757">
    <property type="term" value="F:glycosyltransferase activity"/>
    <property type="evidence" value="ECO:0007669"/>
    <property type="project" value="UniProtKB-KW"/>
</dbReference>
<comment type="function">
    <text evidence="1 23">Cell wall formation. Synthesis of cross-linked peptidoglycan from the lipid intermediates. The enzyme has a penicillin-insensitive transglycosylase N-terminal domain (formation of linear glycan strands) and a penicillin-sensitive transpeptidase C-terminal domain (cross-linking of the peptide subunits).</text>
</comment>
<dbReference type="PIRSF" id="PIRSF002799">
    <property type="entry name" value="PBP_1b"/>
    <property type="match status" value="1"/>
</dbReference>
<dbReference type="Pfam" id="PF14814">
    <property type="entry name" value="UB2H"/>
    <property type="match status" value="1"/>
</dbReference>
<name>A0ABP1C913_9GAMM</name>
<evidence type="ECO:0000256" key="22">
    <source>
        <dbReference type="NCBIfam" id="TIGR02071"/>
    </source>
</evidence>
<keyword evidence="16" id="KW-0046">Antibiotic resistance</keyword>
<keyword evidence="17" id="KW-0511">Multifunctional enzyme</keyword>
<organism evidence="28 29">
    <name type="scientific">Candidatus Methylocalor cossyra</name>
    <dbReference type="NCBI Taxonomy" id="3108543"/>
    <lineage>
        <taxon>Bacteria</taxon>
        <taxon>Pseudomonadati</taxon>
        <taxon>Pseudomonadota</taxon>
        <taxon>Gammaproteobacteria</taxon>
        <taxon>Methylococcales</taxon>
        <taxon>Methylococcaceae</taxon>
        <taxon>Candidatus Methylocalor</taxon>
    </lineage>
</organism>
<evidence type="ECO:0000256" key="11">
    <source>
        <dbReference type="ARBA" id="ARBA00022679"/>
    </source>
</evidence>
<keyword evidence="24" id="KW-0812">Transmembrane</keyword>
<gene>
    <name evidence="28" type="primary">mrcB</name>
    <name evidence="28" type="ORF">MECH1_V1_1926</name>
</gene>
<evidence type="ECO:0000256" key="3">
    <source>
        <dbReference type="ARBA" id="ARBA00004752"/>
    </source>
</evidence>
<keyword evidence="7" id="KW-1003">Cell membrane</keyword>
<evidence type="ECO:0000256" key="2">
    <source>
        <dbReference type="ARBA" id="ARBA00004236"/>
    </source>
</evidence>
<comment type="catalytic activity">
    <reaction evidence="21">
        <text>[GlcNAc-(1-&gt;4)-Mur2Ac(oyl-L-Ala-gamma-D-Glu-L-Lys-D-Ala-D-Ala)](n)-di-trans,octa-cis-undecaprenyl diphosphate + beta-D-GlcNAc-(1-&gt;4)-Mur2Ac(oyl-L-Ala-gamma-D-Glu-L-Lys-D-Ala-D-Ala)-di-trans,octa-cis-undecaprenyl diphosphate = [GlcNAc-(1-&gt;4)-Mur2Ac(oyl-L-Ala-gamma-D-Glu-L-Lys-D-Ala-D-Ala)](n+1)-di-trans,octa-cis-undecaprenyl diphosphate + di-trans,octa-cis-undecaprenyl diphosphate + H(+)</text>
        <dbReference type="Rhea" id="RHEA:23708"/>
        <dbReference type="Rhea" id="RHEA-COMP:9602"/>
        <dbReference type="Rhea" id="RHEA-COMP:9603"/>
        <dbReference type="ChEBI" id="CHEBI:15378"/>
        <dbReference type="ChEBI" id="CHEBI:58405"/>
        <dbReference type="ChEBI" id="CHEBI:60033"/>
        <dbReference type="ChEBI" id="CHEBI:78435"/>
        <dbReference type="EC" id="2.4.99.28"/>
    </reaction>
</comment>
<dbReference type="Pfam" id="PF00905">
    <property type="entry name" value="Transpeptidase"/>
    <property type="match status" value="1"/>
</dbReference>
<feature type="domain" description="Bifunctional transglycosylase second" evidence="27">
    <location>
        <begin position="74"/>
        <end position="157"/>
    </location>
</feature>
<evidence type="ECO:0000256" key="6">
    <source>
        <dbReference type="ARBA" id="ARBA00018637"/>
    </source>
</evidence>
<evidence type="ECO:0000256" key="15">
    <source>
        <dbReference type="ARBA" id="ARBA00023136"/>
    </source>
</evidence>
<dbReference type="Gene3D" id="3.30.2060.10">
    <property type="entry name" value="Penicillin-binding protein 1b domain"/>
    <property type="match status" value="1"/>
</dbReference>
<keyword evidence="8 28" id="KW-0121">Carboxypeptidase</keyword>
<dbReference type="NCBIfam" id="TIGR02071">
    <property type="entry name" value="PBP_1b"/>
    <property type="match status" value="1"/>
</dbReference>
<dbReference type="SUPFAM" id="SSF56601">
    <property type="entry name" value="beta-lactamase/transpeptidase-like"/>
    <property type="match status" value="1"/>
</dbReference>
<keyword evidence="18 23" id="KW-0961">Cell wall biogenesis/degradation</keyword>
<accession>A0ABP1C913</accession>
<comment type="subcellular location">
    <subcellularLocation>
        <location evidence="2">Cell membrane</location>
    </subcellularLocation>
</comment>
<feature type="transmembrane region" description="Helical" evidence="24">
    <location>
        <begin position="29"/>
        <end position="46"/>
    </location>
</feature>
<keyword evidence="11 23" id="KW-0808">Transferase</keyword>
<comment type="pathway">
    <text evidence="3 23">Cell wall biogenesis; peptidoglycan biosynthesis.</text>
</comment>
<evidence type="ECO:0000256" key="5">
    <source>
        <dbReference type="ARBA" id="ARBA00007739"/>
    </source>
</evidence>
<dbReference type="EMBL" id="OZ026884">
    <property type="protein sequence ID" value="CAL1240702.1"/>
    <property type="molecule type" value="Genomic_DNA"/>
</dbReference>
<dbReference type="PANTHER" id="PTHR32282">
    <property type="entry name" value="BINDING PROTEIN TRANSPEPTIDASE, PUTATIVE-RELATED"/>
    <property type="match status" value="1"/>
</dbReference>